<keyword evidence="3" id="KW-1185">Reference proteome</keyword>
<dbReference type="InParanoid" id="E4X6E1"/>
<name>E4X6E1_OIKDI</name>
<dbReference type="AlphaFoldDB" id="E4X6E1"/>
<reference evidence="2" key="1">
    <citation type="journal article" date="2010" name="Science">
        <title>Plasticity of animal genome architecture unmasked by rapid evolution of a pelagic tunicate.</title>
        <authorList>
            <person name="Denoeud F."/>
            <person name="Henriet S."/>
            <person name="Mungpakdee S."/>
            <person name="Aury J.M."/>
            <person name="Da Silva C."/>
            <person name="Brinkmann H."/>
            <person name="Mikhaleva J."/>
            <person name="Olsen L.C."/>
            <person name="Jubin C."/>
            <person name="Canestro C."/>
            <person name="Bouquet J.M."/>
            <person name="Danks G."/>
            <person name="Poulain J."/>
            <person name="Campsteijn C."/>
            <person name="Adamski M."/>
            <person name="Cross I."/>
            <person name="Yadetie F."/>
            <person name="Muffato M."/>
            <person name="Louis A."/>
            <person name="Butcher S."/>
            <person name="Tsagkogeorga G."/>
            <person name="Konrad A."/>
            <person name="Singh S."/>
            <person name="Jensen M.F."/>
            <person name="Cong E.H."/>
            <person name="Eikeseth-Otteraa H."/>
            <person name="Noel B."/>
            <person name="Anthouard V."/>
            <person name="Porcel B.M."/>
            <person name="Kachouri-Lafond R."/>
            <person name="Nishino A."/>
            <person name="Ugolini M."/>
            <person name="Chourrout P."/>
            <person name="Nishida H."/>
            <person name="Aasland R."/>
            <person name="Huzurbazar S."/>
            <person name="Westhof E."/>
            <person name="Delsuc F."/>
            <person name="Lehrach H."/>
            <person name="Reinhardt R."/>
            <person name="Weissenbach J."/>
            <person name="Roy S.W."/>
            <person name="Artiguenave F."/>
            <person name="Postlethwait J.H."/>
            <person name="Manak J.R."/>
            <person name="Thompson E.M."/>
            <person name="Jaillon O."/>
            <person name="Du Pasquier L."/>
            <person name="Boudinot P."/>
            <person name="Liberles D.A."/>
            <person name="Volff J.N."/>
            <person name="Philippe H."/>
            <person name="Lenhard B."/>
            <person name="Roest Crollius H."/>
            <person name="Wincker P."/>
            <person name="Chourrout D."/>
        </authorList>
    </citation>
    <scope>NUCLEOTIDE SEQUENCE [LARGE SCALE GENOMIC DNA]</scope>
</reference>
<dbReference type="OrthoDB" id="10371826at2759"/>
<dbReference type="SUPFAM" id="SSF50814">
    <property type="entry name" value="Lipocalins"/>
    <property type="match status" value="1"/>
</dbReference>
<proteinExistence type="predicted"/>
<accession>E4X6E1</accession>
<organism evidence="2">
    <name type="scientific">Oikopleura dioica</name>
    <name type="common">Tunicate</name>
    <dbReference type="NCBI Taxonomy" id="34765"/>
    <lineage>
        <taxon>Eukaryota</taxon>
        <taxon>Metazoa</taxon>
        <taxon>Chordata</taxon>
        <taxon>Tunicata</taxon>
        <taxon>Appendicularia</taxon>
        <taxon>Copelata</taxon>
        <taxon>Oikopleuridae</taxon>
        <taxon>Oikopleura</taxon>
    </lineage>
</organism>
<evidence type="ECO:0000313" key="2">
    <source>
        <dbReference type="EMBL" id="CBY07810.1"/>
    </source>
</evidence>
<keyword evidence="1" id="KW-1133">Transmembrane helix</keyword>
<dbReference type="Proteomes" id="UP000001307">
    <property type="component" value="Unassembled WGS sequence"/>
</dbReference>
<evidence type="ECO:0000256" key="1">
    <source>
        <dbReference type="SAM" id="Phobius"/>
    </source>
</evidence>
<dbReference type="EMBL" id="FN653027">
    <property type="protein sequence ID" value="CBY07810.1"/>
    <property type="molecule type" value="Genomic_DNA"/>
</dbReference>
<dbReference type="Gene3D" id="2.40.128.20">
    <property type="match status" value="1"/>
</dbReference>
<gene>
    <name evidence="2" type="ORF">GSOID_T00003164001</name>
</gene>
<evidence type="ECO:0000313" key="3">
    <source>
        <dbReference type="Proteomes" id="UP000001307"/>
    </source>
</evidence>
<protein>
    <submittedName>
        <fullName evidence="2">Uncharacterized protein</fullName>
    </submittedName>
</protein>
<sequence>MSDLESQRTEPSTQKRQKCLKLSIISLVCLALACLGGSFAYANTSSVQESTAVEHSHDYGQIAEDQSNNFEEDQLTRHTNNYPTIMEEMIGRWQEKSKSNVPEYIDAEEGPYFYQIFAKKMKADIEYEMVAKNVFRSTFYVSWMPPLKYPLRLDMPYEHENPTGDAVVSEARFRVEFNDIFVVTKGGHEGTTTTRIQIVNEDLILTSTMLEKNVLCERVYTRKTTE</sequence>
<dbReference type="InterPro" id="IPR012674">
    <property type="entry name" value="Calycin"/>
</dbReference>
<feature type="transmembrane region" description="Helical" evidence="1">
    <location>
        <begin position="20"/>
        <end position="42"/>
    </location>
</feature>
<keyword evidence="1" id="KW-0472">Membrane</keyword>
<keyword evidence="1" id="KW-0812">Transmembrane</keyword>